<accession>A0ABW0HRB4</accession>
<organism evidence="2 3">
    <name type="scientific">Cohnella soli</name>
    <dbReference type="NCBI Taxonomy" id="425005"/>
    <lineage>
        <taxon>Bacteria</taxon>
        <taxon>Bacillati</taxon>
        <taxon>Bacillota</taxon>
        <taxon>Bacilli</taxon>
        <taxon>Bacillales</taxon>
        <taxon>Paenibacillaceae</taxon>
        <taxon>Cohnella</taxon>
    </lineage>
</organism>
<dbReference type="Gene3D" id="2.30.110.20">
    <property type="entry name" value="Hcp1-like"/>
    <property type="match status" value="1"/>
</dbReference>
<dbReference type="PANTHER" id="PTHR36152">
    <property type="entry name" value="CYTOPLASMIC PROTEIN-RELATED"/>
    <property type="match status" value="1"/>
</dbReference>
<keyword evidence="1" id="KW-0732">Signal</keyword>
<gene>
    <name evidence="2" type="ORF">ACFPOF_07835</name>
</gene>
<dbReference type="InterPro" id="IPR008514">
    <property type="entry name" value="T6SS_Hcp"/>
</dbReference>
<dbReference type="InterPro" id="IPR036624">
    <property type="entry name" value="Hcp1-lik_sf"/>
</dbReference>
<dbReference type="PANTHER" id="PTHR36152:SF1">
    <property type="entry name" value="UBIQUITIN-LIKE DOMAIN-CONTAINING PROTEIN"/>
    <property type="match status" value="1"/>
</dbReference>
<dbReference type="Proteomes" id="UP001596113">
    <property type="component" value="Unassembled WGS sequence"/>
</dbReference>
<evidence type="ECO:0000256" key="1">
    <source>
        <dbReference type="SAM" id="SignalP"/>
    </source>
</evidence>
<dbReference type="InterPro" id="IPR053165">
    <property type="entry name" value="HSI-I_assembly_Hcp1"/>
</dbReference>
<evidence type="ECO:0000313" key="3">
    <source>
        <dbReference type="Proteomes" id="UP001596113"/>
    </source>
</evidence>
<feature type="chain" id="PRO_5047461143" evidence="1">
    <location>
        <begin position="36"/>
        <end position="194"/>
    </location>
</feature>
<protein>
    <submittedName>
        <fullName evidence="2">Hcp family type VI secretion system effector</fullName>
    </submittedName>
</protein>
<dbReference type="Pfam" id="PF05638">
    <property type="entry name" value="T6SS_HCP"/>
    <property type="match status" value="1"/>
</dbReference>
<feature type="signal peptide" evidence="1">
    <location>
        <begin position="1"/>
        <end position="35"/>
    </location>
</feature>
<reference evidence="3" key="1">
    <citation type="journal article" date="2019" name="Int. J. Syst. Evol. Microbiol.">
        <title>The Global Catalogue of Microorganisms (GCM) 10K type strain sequencing project: providing services to taxonomists for standard genome sequencing and annotation.</title>
        <authorList>
            <consortium name="The Broad Institute Genomics Platform"/>
            <consortium name="The Broad Institute Genome Sequencing Center for Infectious Disease"/>
            <person name="Wu L."/>
            <person name="Ma J."/>
        </authorList>
    </citation>
    <scope>NUCLEOTIDE SEQUENCE [LARGE SCALE GENOMIC DNA]</scope>
    <source>
        <strain evidence="3">CGMCC 1.18575</strain>
    </source>
</reference>
<name>A0ABW0HRB4_9BACL</name>
<sequence>MSHSLAVSLKKNMTILLVLALLLATATLGGSTATAISQPANFQVYLKLDSIPGESTARGYEQWIPVSDVQFGVENTPLSPTAPGRPSLNGVRFAKVFDAASMPIFLASLQGKHIKSATFVFVKQLAAPVKFLTLNLNDVLVTSYSFDDTVESVSLDYKVISVGYSSQKPDGSMSAMIKSAWDVAKGTVTTPVIP</sequence>
<evidence type="ECO:0000313" key="2">
    <source>
        <dbReference type="EMBL" id="MFC5402647.1"/>
    </source>
</evidence>
<dbReference type="EMBL" id="JBHSMI010000013">
    <property type="protein sequence ID" value="MFC5402647.1"/>
    <property type="molecule type" value="Genomic_DNA"/>
</dbReference>
<keyword evidence="3" id="KW-1185">Reference proteome</keyword>
<proteinExistence type="predicted"/>
<dbReference type="RefSeq" id="WP_378131278.1">
    <property type="nucleotide sequence ID" value="NZ_JBHSMI010000013.1"/>
</dbReference>
<comment type="caution">
    <text evidence="2">The sequence shown here is derived from an EMBL/GenBank/DDBJ whole genome shotgun (WGS) entry which is preliminary data.</text>
</comment>
<dbReference type="SUPFAM" id="SSF141452">
    <property type="entry name" value="Hcp1-like"/>
    <property type="match status" value="1"/>
</dbReference>